<sequence>LVPRLCYELLAENVELRKMLNTYQLRLLVLHRQATAVARSGGMVGGAGSRWGGGVRAGLEPDELLDAIGR</sequence>
<dbReference type="VEuPathDB" id="CryptoDB:Cvel_29222"/>
<reference evidence="1" key="1">
    <citation type="submission" date="2014-11" db="EMBL/GenBank/DDBJ databases">
        <authorList>
            <person name="Otto D Thomas"/>
            <person name="Naeem Raeece"/>
        </authorList>
    </citation>
    <scope>NUCLEOTIDE SEQUENCE</scope>
</reference>
<proteinExistence type="predicted"/>
<dbReference type="EMBL" id="CDMZ01003192">
    <property type="protein sequence ID" value="CEM45459.1"/>
    <property type="molecule type" value="Genomic_DNA"/>
</dbReference>
<evidence type="ECO:0000313" key="1">
    <source>
        <dbReference type="EMBL" id="CEM45459.1"/>
    </source>
</evidence>
<accession>A0A0G4HMS6</accession>
<protein>
    <submittedName>
        <fullName evidence="1">Uncharacterized protein</fullName>
    </submittedName>
</protein>
<gene>
    <name evidence="1" type="ORF">Cvel_29222</name>
</gene>
<feature type="non-terminal residue" evidence="1">
    <location>
        <position position="1"/>
    </location>
</feature>
<name>A0A0G4HMS6_9ALVE</name>
<dbReference type="AlphaFoldDB" id="A0A0G4HMS6"/>
<organism evidence="1">
    <name type="scientific">Chromera velia CCMP2878</name>
    <dbReference type="NCBI Taxonomy" id="1169474"/>
    <lineage>
        <taxon>Eukaryota</taxon>
        <taxon>Sar</taxon>
        <taxon>Alveolata</taxon>
        <taxon>Colpodellida</taxon>
        <taxon>Chromeraceae</taxon>
        <taxon>Chromera</taxon>
    </lineage>
</organism>